<proteinExistence type="inferred from homology"/>
<feature type="compositionally biased region" description="Basic and acidic residues" evidence="2">
    <location>
        <begin position="58"/>
        <end position="70"/>
    </location>
</feature>
<reference evidence="3" key="1">
    <citation type="submission" date="2021-01" db="EMBL/GenBank/DDBJ databases">
        <authorList>
            <person name="Lovell J.T."/>
            <person name="Bentley N."/>
            <person name="Bhattarai G."/>
            <person name="Jenkins J.W."/>
            <person name="Sreedasyam A."/>
            <person name="Alarcon Y."/>
            <person name="Bock C."/>
            <person name="Boston L."/>
            <person name="Carlson J."/>
            <person name="Cervantes K."/>
            <person name="Clermont K."/>
            <person name="Krom N."/>
            <person name="Kubenka K."/>
            <person name="Mamidi S."/>
            <person name="Mattison C."/>
            <person name="Monteros M."/>
            <person name="Pisani C."/>
            <person name="Plott C."/>
            <person name="Rajasekar S."/>
            <person name="Rhein H.S."/>
            <person name="Rohla C."/>
            <person name="Song M."/>
            <person name="Hilaire R.S."/>
            <person name="Shu S."/>
            <person name="Wells L."/>
            <person name="Wang X."/>
            <person name="Webber J."/>
            <person name="Heerema R.J."/>
            <person name="Klein P."/>
            <person name="Conner P."/>
            <person name="Grauke L."/>
            <person name="Grimwood J."/>
            <person name="Schmutz J."/>
            <person name="Randall J.J."/>
        </authorList>
    </citation>
    <scope>NUCLEOTIDE SEQUENCE</scope>
    <source>
        <tissue evidence="3">Leaf</tissue>
    </source>
</reference>
<dbReference type="Pfam" id="PF03760">
    <property type="entry name" value="LEA_1"/>
    <property type="match status" value="1"/>
</dbReference>
<evidence type="ECO:0008006" key="5">
    <source>
        <dbReference type="Google" id="ProtNLM"/>
    </source>
</evidence>
<feature type="region of interest" description="Disordered" evidence="2">
    <location>
        <begin position="58"/>
        <end position="103"/>
    </location>
</feature>
<name>A0A922AAY3_CARIL</name>
<evidence type="ECO:0000313" key="3">
    <source>
        <dbReference type="EMBL" id="KAG6677225.1"/>
    </source>
</evidence>
<comment type="caution">
    <text evidence="3">The sequence shown here is derived from an EMBL/GenBank/DDBJ whole genome shotgun (WGS) entry which is preliminary data.</text>
</comment>
<dbReference type="InterPro" id="IPR005513">
    <property type="entry name" value="LEA_1"/>
</dbReference>
<dbReference type="EMBL" id="CM031838">
    <property type="protein sequence ID" value="KAG6677225.1"/>
    <property type="molecule type" value="Genomic_DNA"/>
</dbReference>
<accession>A0A922AAY3</accession>
<feature type="region of interest" description="Disordered" evidence="2">
    <location>
        <begin position="1"/>
        <end position="28"/>
    </location>
</feature>
<evidence type="ECO:0000256" key="2">
    <source>
        <dbReference type="SAM" id="MobiDB-lite"/>
    </source>
</evidence>
<evidence type="ECO:0000313" key="4">
    <source>
        <dbReference type="Proteomes" id="UP000811246"/>
    </source>
</evidence>
<protein>
    <recommendedName>
        <fullName evidence="5">Late embryogenesis abundant protein</fullName>
    </recommendedName>
</protein>
<dbReference type="Proteomes" id="UP000811246">
    <property type="component" value="Chromosome 14"/>
</dbReference>
<dbReference type="EMBL" id="CM031838">
    <property type="protein sequence ID" value="KAG6677224.1"/>
    <property type="molecule type" value="Genomic_DNA"/>
</dbReference>
<gene>
    <name evidence="3" type="ORF">I3842_14G014600</name>
</gene>
<dbReference type="AlphaFoldDB" id="A0A922AAY3"/>
<comment type="similarity">
    <text evidence="1">Belongs to the LEA type 1 family.</text>
</comment>
<sequence length="103" mass="11171">MQAVKDKLQDMNDMRKAKAAAKEEEKAEKDLAKARMEVAHEVRLAKEAEAAMELHVARAGEKAEREEAKHAPKNPNASGAVDSTEKGAMAFGPSCERPPRTSG</sequence>
<organism evidence="3 4">
    <name type="scientific">Carya illinoinensis</name>
    <name type="common">Pecan</name>
    <dbReference type="NCBI Taxonomy" id="32201"/>
    <lineage>
        <taxon>Eukaryota</taxon>
        <taxon>Viridiplantae</taxon>
        <taxon>Streptophyta</taxon>
        <taxon>Embryophyta</taxon>
        <taxon>Tracheophyta</taxon>
        <taxon>Spermatophyta</taxon>
        <taxon>Magnoliopsida</taxon>
        <taxon>eudicotyledons</taxon>
        <taxon>Gunneridae</taxon>
        <taxon>Pentapetalae</taxon>
        <taxon>rosids</taxon>
        <taxon>fabids</taxon>
        <taxon>Fagales</taxon>
        <taxon>Juglandaceae</taxon>
        <taxon>Carya</taxon>
    </lineage>
</organism>
<dbReference type="PANTHER" id="PTHR33493:SF3">
    <property type="entry name" value="LATE EMBRYOGENESIS ABUNDANT PROTEIN, LEA_1 SUBGROUP"/>
    <property type="match status" value="1"/>
</dbReference>
<dbReference type="PANTHER" id="PTHR33493">
    <property type="entry name" value="LATE EMBRYOGENESIS ABUNDANT PROTEIN 6-RELATED"/>
    <property type="match status" value="1"/>
</dbReference>
<dbReference type="OrthoDB" id="1935860at2759"/>
<dbReference type="GO" id="GO:0009793">
    <property type="term" value="P:embryo development ending in seed dormancy"/>
    <property type="evidence" value="ECO:0007669"/>
    <property type="project" value="InterPro"/>
</dbReference>
<evidence type="ECO:0000256" key="1">
    <source>
        <dbReference type="ARBA" id="ARBA00010975"/>
    </source>
</evidence>